<dbReference type="EMBL" id="SSMC01000001">
    <property type="protein sequence ID" value="THD68797.1"/>
    <property type="molecule type" value="Genomic_DNA"/>
</dbReference>
<dbReference type="Gene3D" id="3.40.50.10070">
    <property type="entry name" value="TolB, N-terminal domain"/>
    <property type="match status" value="1"/>
</dbReference>
<keyword evidence="1" id="KW-1133">Transmembrane helix</keyword>
<sequence>MKNFFEELKRRNVIKAAIAYVVVAWVVLQVISILAPLFEVPSGVTKFITVLLFIGFPIWIVFSWVYEATTEGVKRTSEVQPGESMSHVINKRLNILIVVMLVVAVAVNLLMGTPVLNKADNQSEEPSRNTAIVVLPFDDESPGEDSEWFSKAMTTDVQSNLALLSELNVISNTSAARYKSSEKSVPEIMQELGVNYVLEGNVSIHDGYMRINVQLIDSNDHPVWNEVFREEFKEVHHIQERISRAIAEKLKVAISTEEDRELVKLPTSSLQAYELVNRAVMLLDRGNREDEKTVKELLNRAIALDSGYADVYALKAWVLLNDVWEYGGETETLGKIDSLTRKSLELDPQNMHALILKSDLSYRELNYEQTEYWLEKALAIHPNQPLINEIAYYLYTSPFAPDTLRAYQHMEKAHKLDPYSPSINRTYYYYLNQKGDYDAAYDHLKTHDLGWDEDEHWWANTWWTGVAENDPTYAGKALIEQLEKDPGNAKWHQQIARYYDGVFNDNENYVKYAKSAYALDKKNLGILSEYIQALAEYGAYEKALSILDTLDISRYERNALEVNRMRSNVLYQQGKYEDALKELEEFSKVSRTSAKFWTLAQLKDKAAIDEFINDYRLELNQNDWAFYYAIQGNRDSMYFYLDHPKIFAELVNSRFEFDPYRNDERYKDFLRKHGFPIPGEYNPSELEIKQPRTIEVEGQ</sequence>
<protein>
    <recommendedName>
        <fullName evidence="4">Tetratricopeptide repeat protein</fullName>
    </recommendedName>
</protein>
<dbReference type="OrthoDB" id="9779074at2"/>
<evidence type="ECO:0000313" key="3">
    <source>
        <dbReference type="Proteomes" id="UP000305939"/>
    </source>
</evidence>
<organism evidence="2 3">
    <name type="scientific">Robertkochia marina</name>
    <dbReference type="NCBI Taxonomy" id="1227945"/>
    <lineage>
        <taxon>Bacteria</taxon>
        <taxon>Pseudomonadati</taxon>
        <taxon>Bacteroidota</taxon>
        <taxon>Flavobacteriia</taxon>
        <taxon>Flavobacteriales</taxon>
        <taxon>Flavobacteriaceae</taxon>
        <taxon>Robertkochia</taxon>
    </lineage>
</organism>
<dbReference type="Gene3D" id="1.25.40.10">
    <property type="entry name" value="Tetratricopeptide repeat domain"/>
    <property type="match status" value="2"/>
</dbReference>
<evidence type="ECO:0008006" key="4">
    <source>
        <dbReference type="Google" id="ProtNLM"/>
    </source>
</evidence>
<gene>
    <name evidence="2" type="ORF">E7Z59_00265</name>
</gene>
<proteinExistence type="predicted"/>
<dbReference type="PANTHER" id="PTHR12558:SF13">
    <property type="entry name" value="CELL DIVISION CYCLE PROTEIN 27 HOMOLOG"/>
    <property type="match status" value="1"/>
</dbReference>
<evidence type="ECO:0000256" key="1">
    <source>
        <dbReference type="SAM" id="Phobius"/>
    </source>
</evidence>
<dbReference type="PANTHER" id="PTHR12558">
    <property type="entry name" value="CELL DIVISION CYCLE 16,23,27"/>
    <property type="match status" value="1"/>
</dbReference>
<dbReference type="SUPFAM" id="SSF48452">
    <property type="entry name" value="TPR-like"/>
    <property type="match status" value="1"/>
</dbReference>
<feature type="transmembrane region" description="Helical" evidence="1">
    <location>
        <begin position="93"/>
        <end position="111"/>
    </location>
</feature>
<dbReference type="Proteomes" id="UP000305939">
    <property type="component" value="Unassembled WGS sequence"/>
</dbReference>
<feature type="transmembrane region" description="Helical" evidence="1">
    <location>
        <begin position="12"/>
        <end position="35"/>
    </location>
</feature>
<keyword evidence="1" id="KW-0472">Membrane</keyword>
<keyword evidence="1" id="KW-0812">Transmembrane</keyword>
<comment type="caution">
    <text evidence="2">The sequence shown here is derived from an EMBL/GenBank/DDBJ whole genome shotgun (WGS) entry which is preliminary data.</text>
</comment>
<keyword evidence="3" id="KW-1185">Reference proteome</keyword>
<reference evidence="2 3" key="1">
    <citation type="submission" date="2019-04" db="EMBL/GenBank/DDBJ databases">
        <title>Draft genome sequence of Robertkochia marina CC-AMO-30D.</title>
        <authorList>
            <person name="Hameed A."/>
            <person name="Lin S.-Y."/>
            <person name="Shahina M."/>
            <person name="Lai W.-A."/>
            <person name="Young C.-C."/>
        </authorList>
    </citation>
    <scope>NUCLEOTIDE SEQUENCE [LARGE SCALE GENOMIC DNA]</scope>
    <source>
        <strain evidence="2 3">CC-AMO-30D</strain>
    </source>
</reference>
<dbReference type="AlphaFoldDB" id="A0A4S3M3T3"/>
<dbReference type="InterPro" id="IPR011990">
    <property type="entry name" value="TPR-like_helical_dom_sf"/>
</dbReference>
<dbReference type="SUPFAM" id="SSF81901">
    <property type="entry name" value="HCP-like"/>
    <property type="match status" value="1"/>
</dbReference>
<dbReference type="RefSeq" id="WP_136334287.1">
    <property type="nucleotide sequence ID" value="NZ_QXMP01000007.1"/>
</dbReference>
<accession>A0A4S3M3T3</accession>
<evidence type="ECO:0000313" key="2">
    <source>
        <dbReference type="EMBL" id="THD68797.1"/>
    </source>
</evidence>
<feature type="transmembrane region" description="Helical" evidence="1">
    <location>
        <begin position="47"/>
        <end position="66"/>
    </location>
</feature>
<name>A0A4S3M3T3_9FLAO</name>